<dbReference type="SUPFAM" id="SSF52972">
    <property type="entry name" value="ITPase-like"/>
    <property type="match status" value="1"/>
</dbReference>
<evidence type="ECO:0000256" key="1">
    <source>
        <dbReference type="ARBA" id="ARBA00001968"/>
    </source>
</evidence>
<dbReference type="AlphaFoldDB" id="A0A1J5N7Q1"/>
<sequence>MGNIPGMQKGPFRNRSPLVLASGSPRRRELLSDLGLTFDVHPSPLEEPLPGPGESPASYVLRMAELKTLDVAARFRGATIIGADTAVVLGDRIMGKPRSRLDALEMLTTLSGATHQVVSGFCVVLPDGKTVSEAVSTDVDMRVSTEGELMSYIETGEPMDKAGAYAIQGVGTFLVTAIRGSYTNVVGLPVARVLEVLTATGCVEPRMPSDG</sequence>
<dbReference type="EMBL" id="LKAQ01000001">
    <property type="protein sequence ID" value="OIQ51659.1"/>
    <property type="molecule type" value="Genomic_DNA"/>
</dbReference>
<dbReference type="Pfam" id="PF02545">
    <property type="entry name" value="Maf"/>
    <property type="match status" value="1"/>
</dbReference>
<feature type="site" description="Important for substrate specificity" evidence="4">
    <location>
        <position position="168"/>
    </location>
</feature>
<comment type="caution">
    <text evidence="5">The sequence shown here is derived from an EMBL/GenBank/DDBJ whole genome shotgun (WGS) entry which is preliminary data.</text>
</comment>
<feature type="site" description="Important for substrate specificity" evidence="4">
    <location>
        <position position="26"/>
    </location>
</feature>
<dbReference type="PANTHER" id="PTHR43213:SF5">
    <property type="entry name" value="BIFUNCTIONAL DTTP_UTP PYROPHOSPHATASE_METHYLTRANSFERASE PROTEIN-RELATED"/>
    <property type="match status" value="1"/>
</dbReference>
<dbReference type="HAMAP" id="MF_00528">
    <property type="entry name" value="Maf"/>
    <property type="match status" value="1"/>
</dbReference>
<reference evidence="5 6" key="1">
    <citation type="submission" date="2015-09" db="EMBL/GenBank/DDBJ databases">
        <title>Genome of Desulfovibrio dechloracetivorans BerOc1, a mercury methylating strain isolated from highly hydrocarbons and metals contaminated coastal sediments.</title>
        <authorList>
            <person name="Goni Urriza M."/>
            <person name="Gassie C."/>
            <person name="Bouchez O."/>
            <person name="Klopp C."/>
            <person name="Ranchou-Peyruse A."/>
            <person name="Remy G."/>
        </authorList>
    </citation>
    <scope>NUCLEOTIDE SEQUENCE [LARGE SCALE GENOMIC DNA]</scope>
    <source>
        <strain evidence="5 6">BerOc1</strain>
    </source>
</reference>
<dbReference type="CDD" id="cd00555">
    <property type="entry name" value="Maf"/>
    <property type="match status" value="1"/>
</dbReference>
<evidence type="ECO:0000313" key="6">
    <source>
        <dbReference type="Proteomes" id="UP000181901"/>
    </source>
</evidence>
<dbReference type="GO" id="GO:0036221">
    <property type="term" value="F:UTP diphosphatase activity"/>
    <property type="evidence" value="ECO:0007669"/>
    <property type="project" value="RHEA"/>
</dbReference>
<comment type="subcellular location">
    <subcellularLocation>
        <location evidence="4">Cytoplasm</location>
    </subcellularLocation>
</comment>
<protein>
    <recommendedName>
        <fullName evidence="4">dTTP/UTP pyrophosphatase</fullName>
        <shortName evidence="4">dTTPase/UTPase</shortName>
        <ecNumber evidence="4">3.6.1.9</ecNumber>
    </recommendedName>
    <alternativeName>
        <fullName evidence="4">Nucleoside triphosphate pyrophosphatase</fullName>
    </alternativeName>
    <alternativeName>
        <fullName evidence="4">Nucleotide pyrophosphatase</fullName>
        <shortName evidence="4">Nucleotide PPase</shortName>
    </alternativeName>
</protein>
<comment type="function">
    <text evidence="4">Nucleoside triphosphate pyrophosphatase that hydrolyzes dTTP and UTP. May have a dual role in cell division arrest and in preventing the incorporation of modified nucleotides into cellular nucleic acids.</text>
</comment>
<keyword evidence="4" id="KW-0963">Cytoplasm</keyword>
<comment type="cofactor">
    <cofactor evidence="1 4">
        <name>a divalent metal cation</name>
        <dbReference type="ChEBI" id="CHEBI:60240"/>
    </cofactor>
</comment>
<dbReference type="NCBIfam" id="TIGR00172">
    <property type="entry name" value="maf"/>
    <property type="match status" value="1"/>
</dbReference>
<dbReference type="GO" id="GO:0005737">
    <property type="term" value="C:cytoplasm"/>
    <property type="evidence" value="ECO:0007669"/>
    <property type="project" value="UniProtKB-SubCell"/>
</dbReference>
<gene>
    <name evidence="5" type="primary">yhdE</name>
    <name evidence="5" type="ORF">BerOc1_00114</name>
</gene>
<proteinExistence type="inferred from homology"/>
<dbReference type="GO" id="GO:0009117">
    <property type="term" value="P:nucleotide metabolic process"/>
    <property type="evidence" value="ECO:0007669"/>
    <property type="project" value="UniProtKB-KW"/>
</dbReference>
<keyword evidence="2 4" id="KW-0378">Hydrolase</keyword>
<evidence type="ECO:0000256" key="3">
    <source>
        <dbReference type="ARBA" id="ARBA00023080"/>
    </source>
</evidence>
<organism evidence="5 6">
    <name type="scientific">Pseudodesulfovibrio hydrargyri</name>
    <dbReference type="NCBI Taxonomy" id="2125990"/>
    <lineage>
        <taxon>Bacteria</taxon>
        <taxon>Pseudomonadati</taxon>
        <taxon>Thermodesulfobacteriota</taxon>
        <taxon>Desulfovibrionia</taxon>
        <taxon>Desulfovibrionales</taxon>
        <taxon>Desulfovibrionaceae</taxon>
    </lineage>
</organism>
<dbReference type="PIRSF" id="PIRSF006305">
    <property type="entry name" value="Maf"/>
    <property type="match status" value="1"/>
</dbReference>
<dbReference type="PANTHER" id="PTHR43213">
    <property type="entry name" value="BIFUNCTIONAL DTTP/UTP PYROPHOSPHATASE/METHYLTRANSFERASE PROTEIN-RELATED"/>
    <property type="match status" value="1"/>
</dbReference>
<evidence type="ECO:0000256" key="4">
    <source>
        <dbReference type="HAMAP-Rule" id="MF_00528"/>
    </source>
</evidence>
<dbReference type="Gene3D" id="3.90.950.10">
    <property type="match status" value="1"/>
</dbReference>
<dbReference type="GO" id="GO:0036218">
    <property type="term" value="F:dTTP diphosphatase activity"/>
    <property type="evidence" value="ECO:0007669"/>
    <property type="project" value="RHEA"/>
</dbReference>
<comment type="catalytic activity">
    <reaction evidence="4">
        <text>dTTP + H2O = dTMP + diphosphate + H(+)</text>
        <dbReference type="Rhea" id="RHEA:28534"/>
        <dbReference type="ChEBI" id="CHEBI:15377"/>
        <dbReference type="ChEBI" id="CHEBI:15378"/>
        <dbReference type="ChEBI" id="CHEBI:33019"/>
        <dbReference type="ChEBI" id="CHEBI:37568"/>
        <dbReference type="ChEBI" id="CHEBI:63528"/>
        <dbReference type="EC" id="3.6.1.9"/>
    </reaction>
</comment>
<comment type="catalytic activity">
    <reaction evidence="4">
        <text>UTP + H2O = UMP + diphosphate + H(+)</text>
        <dbReference type="Rhea" id="RHEA:29395"/>
        <dbReference type="ChEBI" id="CHEBI:15377"/>
        <dbReference type="ChEBI" id="CHEBI:15378"/>
        <dbReference type="ChEBI" id="CHEBI:33019"/>
        <dbReference type="ChEBI" id="CHEBI:46398"/>
        <dbReference type="ChEBI" id="CHEBI:57865"/>
        <dbReference type="EC" id="3.6.1.9"/>
    </reaction>
</comment>
<dbReference type="InterPro" id="IPR003697">
    <property type="entry name" value="Maf-like"/>
</dbReference>
<keyword evidence="6" id="KW-1185">Reference proteome</keyword>
<evidence type="ECO:0000313" key="5">
    <source>
        <dbReference type="EMBL" id="OIQ51659.1"/>
    </source>
</evidence>
<feature type="active site" description="Proton acceptor" evidence="4">
    <location>
        <position position="84"/>
    </location>
</feature>
<dbReference type="EC" id="3.6.1.9" evidence="4"/>
<dbReference type="InterPro" id="IPR029001">
    <property type="entry name" value="ITPase-like_fam"/>
</dbReference>
<comment type="caution">
    <text evidence="4">Lacks conserved residue(s) required for the propagation of feature annotation.</text>
</comment>
<evidence type="ECO:0000256" key="2">
    <source>
        <dbReference type="ARBA" id="ARBA00022801"/>
    </source>
</evidence>
<dbReference type="Proteomes" id="UP000181901">
    <property type="component" value="Unassembled WGS sequence"/>
</dbReference>
<feature type="site" description="Important for substrate specificity" evidence="4">
    <location>
        <position position="85"/>
    </location>
</feature>
<keyword evidence="3 4" id="KW-0546">Nucleotide metabolism</keyword>
<accession>A0A1J5N7Q1</accession>
<name>A0A1J5N7Q1_9BACT</name>
<comment type="similarity">
    <text evidence="4">Belongs to the Maf family. YhdE subfamily.</text>
</comment>